<comment type="caution">
    <text evidence="1">The sequence shown here is derived from an EMBL/GenBank/DDBJ whole genome shotgun (WGS) entry which is preliminary data.</text>
</comment>
<name>A0AAJ0DH79_9PEZI</name>
<dbReference type="Proteomes" id="UP001271007">
    <property type="component" value="Unassembled WGS sequence"/>
</dbReference>
<proteinExistence type="predicted"/>
<evidence type="ECO:0000313" key="2">
    <source>
        <dbReference type="Proteomes" id="UP001271007"/>
    </source>
</evidence>
<evidence type="ECO:0000313" key="1">
    <source>
        <dbReference type="EMBL" id="KAK3050294.1"/>
    </source>
</evidence>
<sequence>MVLTSDMERIETITRGDGFQIVLHTIDIKKPPTPNGHHISRLLSILATKRKVTDDHTARLIALPSEIRNKIYDLVLPNNTTISNAINGCIISDPGLLQVCHKFRDETRPIYFGRQRFIFGLALNGGGPLRSLEGVGKLCSRLGERVRFMRHLEVYVMKPMGEGSNWNYFFRMCDGIRAPLRLAGLKFSSKLPDDFWVVAEEMEYCVEVAKQQRPGMEVPPLFKVLREKDEEAMLQKLKK</sequence>
<organism evidence="1 2">
    <name type="scientific">Extremus antarcticus</name>
    <dbReference type="NCBI Taxonomy" id="702011"/>
    <lineage>
        <taxon>Eukaryota</taxon>
        <taxon>Fungi</taxon>
        <taxon>Dikarya</taxon>
        <taxon>Ascomycota</taxon>
        <taxon>Pezizomycotina</taxon>
        <taxon>Dothideomycetes</taxon>
        <taxon>Dothideomycetidae</taxon>
        <taxon>Mycosphaerellales</taxon>
        <taxon>Extremaceae</taxon>
        <taxon>Extremus</taxon>
    </lineage>
</organism>
<dbReference type="AlphaFoldDB" id="A0AAJ0DH79"/>
<accession>A0AAJ0DH79</accession>
<evidence type="ECO:0008006" key="3">
    <source>
        <dbReference type="Google" id="ProtNLM"/>
    </source>
</evidence>
<gene>
    <name evidence="1" type="ORF">LTR09_008443</name>
</gene>
<dbReference type="EMBL" id="JAWDJX010000033">
    <property type="protein sequence ID" value="KAK3050294.1"/>
    <property type="molecule type" value="Genomic_DNA"/>
</dbReference>
<protein>
    <recommendedName>
        <fullName evidence="3">F-box domain-containing protein</fullName>
    </recommendedName>
</protein>
<reference evidence="1" key="1">
    <citation type="submission" date="2023-04" db="EMBL/GenBank/DDBJ databases">
        <title>Black Yeasts Isolated from many extreme environments.</title>
        <authorList>
            <person name="Coleine C."/>
            <person name="Stajich J.E."/>
            <person name="Selbmann L."/>
        </authorList>
    </citation>
    <scope>NUCLEOTIDE SEQUENCE</scope>
    <source>
        <strain evidence="1">CCFEE 5312</strain>
    </source>
</reference>
<keyword evidence="2" id="KW-1185">Reference proteome</keyword>